<accession>A0A9P6W0W1</accession>
<dbReference type="InterPro" id="IPR029063">
    <property type="entry name" value="SAM-dependent_MTases_sf"/>
</dbReference>
<comment type="caution">
    <text evidence="2">The sequence shown here is derived from an EMBL/GenBank/DDBJ whole genome shotgun (WGS) entry which is preliminary data.</text>
</comment>
<evidence type="ECO:0000256" key="1">
    <source>
        <dbReference type="SAM" id="MobiDB-lite"/>
    </source>
</evidence>
<dbReference type="Proteomes" id="UP000777482">
    <property type="component" value="Unassembled WGS sequence"/>
</dbReference>
<dbReference type="AlphaFoldDB" id="A0A9P6W0W1"/>
<organism evidence="2 3">
    <name type="scientific">Rhodotorula mucilaginosa</name>
    <name type="common">Yeast</name>
    <name type="synonym">Rhodotorula rubra</name>
    <dbReference type="NCBI Taxonomy" id="5537"/>
    <lineage>
        <taxon>Eukaryota</taxon>
        <taxon>Fungi</taxon>
        <taxon>Dikarya</taxon>
        <taxon>Basidiomycota</taxon>
        <taxon>Pucciniomycotina</taxon>
        <taxon>Microbotryomycetes</taxon>
        <taxon>Sporidiobolales</taxon>
        <taxon>Sporidiobolaceae</taxon>
        <taxon>Rhodotorula</taxon>
    </lineage>
</organism>
<reference evidence="2 3" key="1">
    <citation type="submission" date="2020-11" db="EMBL/GenBank/DDBJ databases">
        <title>Kefir isolates.</title>
        <authorList>
            <person name="Marcisauskas S."/>
            <person name="Kim Y."/>
            <person name="Blasche S."/>
        </authorList>
    </citation>
    <scope>NUCLEOTIDE SEQUENCE [LARGE SCALE GENOMIC DNA]</scope>
    <source>
        <strain evidence="2 3">KR</strain>
    </source>
</reference>
<name>A0A9P6W0W1_RHOMI</name>
<dbReference type="GO" id="GO:0008757">
    <property type="term" value="F:S-adenosylmethionine-dependent methyltransferase activity"/>
    <property type="evidence" value="ECO:0007669"/>
    <property type="project" value="UniProtKB-ARBA"/>
</dbReference>
<evidence type="ECO:0008006" key="4">
    <source>
        <dbReference type="Google" id="ProtNLM"/>
    </source>
</evidence>
<protein>
    <recommendedName>
        <fullName evidence="4">S-adenosylmethionine-dependent methyltransferase</fullName>
    </recommendedName>
</protein>
<dbReference type="EMBL" id="PUHQ01000042">
    <property type="protein sequence ID" value="KAG0660629.1"/>
    <property type="molecule type" value="Genomic_DNA"/>
</dbReference>
<feature type="region of interest" description="Disordered" evidence="1">
    <location>
        <begin position="276"/>
        <end position="315"/>
    </location>
</feature>
<dbReference type="OrthoDB" id="433955at2759"/>
<dbReference type="PANTHER" id="PTHR14614:SF147">
    <property type="entry name" value="S-ADENOSYLMETHIONINE-DEPENDENT METHYLTRANSFERASE OF THE SEVEN BETA-STRAND FAMILY"/>
    <property type="match status" value="1"/>
</dbReference>
<dbReference type="PANTHER" id="PTHR14614">
    <property type="entry name" value="HEPATOCELLULAR CARCINOMA-ASSOCIATED ANTIGEN"/>
    <property type="match status" value="1"/>
</dbReference>
<feature type="compositionally biased region" description="Polar residues" evidence="1">
    <location>
        <begin position="276"/>
        <end position="287"/>
    </location>
</feature>
<gene>
    <name evidence="2" type="ORF">C6P46_004492</name>
</gene>
<evidence type="ECO:0000313" key="2">
    <source>
        <dbReference type="EMBL" id="KAG0660629.1"/>
    </source>
</evidence>
<dbReference type="Gene3D" id="3.40.50.150">
    <property type="entry name" value="Vaccinia Virus protein VP39"/>
    <property type="match status" value="1"/>
</dbReference>
<sequence>MPLTELRRPDLPSHILPRLPRSLDSSDLSSEHLLSLVNHLRLLYASNDSERDGHNSDNDSAAVRSAQPSAEQVSASEFQGVTVIEDETIDPLWQHDAFERTWTINWLNLIVRRGEEWTSEAEEAGGDDNAQELQRRHDLVDQAASLVGVLTATTEGGSILRPLLLPTCLPDAAEQTEPLLITLNDALPSSLDPTSVGLQSWGSSIILARMIALDPHSFGLGYEPNHRVLELGAGTGLLSLVWKAMSERLATPCEMFATDYHEGVLDNLRKNVETNSAAITPITSPTDSPSLRPSRGPPGGPGTGPHSMSSSSSSLSSLPVQAHKLDWSAVHSSRAFSALAGPGGPMEISMPPPFDKPFHTILAADVVYGPTHAEWLKSCVEQFLIKPDAVVSPPSSSSSSAKETDEGALSEKVSDLSLGEPTPKAKQLALPTRPDLHSTDSSAAFEASKPSHIATTTVTSSDASPSKGYRPAFHLIVPLRPTHVEAIASIDRAFPKREDLPPRGRGGDHEPWRVAIEEITEIERVHGVGRSDEETYRLFRIGWC</sequence>
<dbReference type="SUPFAM" id="SSF53335">
    <property type="entry name" value="S-adenosyl-L-methionine-dependent methyltransferases"/>
    <property type="match status" value="1"/>
</dbReference>
<feature type="compositionally biased region" description="Low complexity" evidence="1">
    <location>
        <begin position="304"/>
        <end position="315"/>
    </location>
</feature>
<feature type="compositionally biased region" description="Basic and acidic residues" evidence="1">
    <location>
        <begin position="48"/>
        <end position="57"/>
    </location>
</feature>
<proteinExistence type="predicted"/>
<feature type="compositionally biased region" description="Polar residues" evidence="1">
    <location>
        <begin position="66"/>
        <end position="77"/>
    </location>
</feature>
<keyword evidence="3" id="KW-1185">Reference proteome</keyword>
<feature type="region of interest" description="Disordered" evidence="1">
    <location>
        <begin position="48"/>
        <end position="77"/>
    </location>
</feature>
<feature type="region of interest" description="Disordered" evidence="1">
    <location>
        <begin position="390"/>
        <end position="450"/>
    </location>
</feature>
<evidence type="ECO:0000313" key="3">
    <source>
        <dbReference type="Proteomes" id="UP000777482"/>
    </source>
</evidence>
<dbReference type="InterPro" id="IPR019410">
    <property type="entry name" value="Methyltransf_16"/>
</dbReference>
<dbReference type="Pfam" id="PF10294">
    <property type="entry name" value="Methyltransf_16"/>
    <property type="match status" value="1"/>
</dbReference>